<evidence type="ECO:0000256" key="1">
    <source>
        <dbReference type="ARBA" id="ARBA00005836"/>
    </source>
</evidence>
<sequence>MESFSTYLSQSKPLLQKLIQMLSAKYTYVSILACDSVGKFIEVSEKEQKIIDHPLQERGFVVRVYNGKYYSEYSFNHLEAGNIKDTFNQIVEQLDVKDAIDKSIYLKETNYPLIQEQAMKESFSKLNKDKKYTLQELIHFCKKMVDHTFEESEYVIHSSCRIEYLTISKMFLSSKKELEQVYFWANGRLSVILNRNDITKTNFESASDVTITGVLKELDKKAHGLIKDGRALLDSEKPSAGEYDIITTPDITGIIAHEAFGHGVEMDMFVKNRAKAQQYLGKRVASEIINMHDGAIPFENSSSYFFDDEGILAQDTLIIKNGILQTGIADTLSALKLNITPTGNGKRESYKRKAYTRMTTTYFERGKSNLDDMIATIKKGILVSNAYSGMEDPKNWGMQAIALIGKEIVDGKVTSKVFSPIYMSGNVLDILQSASLTSHDFELFGSGYCCKGYKEKVKTVDGGPYLKVKVNIG</sequence>
<dbReference type="InterPro" id="IPR045569">
    <property type="entry name" value="Metalloprtase-TldD/E_C"/>
</dbReference>
<evidence type="ECO:0000259" key="2">
    <source>
        <dbReference type="Pfam" id="PF19289"/>
    </source>
</evidence>
<protein>
    <submittedName>
        <fullName evidence="3">TldD/PmbA family protein</fullName>
    </submittedName>
</protein>
<dbReference type="EMBL" id="DVKI01000010">
    <property type="protein sequence ID" value="HIT16822.1"/>
    <property type="molecule type" value="Genomic_DNA"/>
</dbReference>
<comment type="caution">
    <text evidence="3">The sequence shown here is derived from an EMBL/GenBank/DDBJ whole genome shotgun (WGS) entry which is preliminary data.</text>
</comment>
<reference evidence="3" key="1">
    <citation type="submission" date="2020-10" db="EMBL/GenBank/DDBJ databases">
        <authorList>
            <person name="Gilroy R."/>
        </authorList>
    </citation>
    <scope>NUCLEOTIDE SEQUENCE</scope>
    <source>
        <strain evidence="3">14508</strain>
    </source>
</reference>
<comment type="similarity">
    <text evidence="1">Belongs to the peptidase U62 family.</text>
</comment>
<dbReference type="GO" id="GO:0005829">
    <property type="term" value="C:cytosol"/>
    <property type="evidence" value="ECO:0007669"/>
    <property type="project" value="TreeGrafter"/>
</dbReference>
<proteinExistence type="inferred from homology"/>
<dbReference type="PANTHER" id="PTHR30624">
    <property type="entry name" value="UNCHARACTERIZED PROTEIN TLDD AND PMBA"/>
    <property type="match status" value="1"/>
</dbReference>
<dbReference type="SUPFAM" id="SSF111283">
    <property type="entry name" value="Putative modulator of DNA gyrase, PmbA/TldD"/>
    <property type="match status" value="1"/>
</dbReference>
<reference evidence="3" key="2">
    <citation type="journal article" date="2021" name="PeerJ">
        <title>Extensive microbial diversity within the chicken gut microbiome revealed by metagenomics and culture.</title>
        <authorList>
            <person name="Gilroy R."/>
            <person name="Ravi A."/>
            <person name="Getino M."/>
            <person name="Pursley I."/>
            <person name="Horton D.L."/>
            <person name="Alikhan N.F."/>
            <person name="Baker D."/>
            <person name="Gharbi K."/>
            <person name="Hall N."/>
            <person name="Watson M."/>
            <person name="Adriaenssens E.M."/>
            <person name="Foster-Nyarko E."/>
            <person name="Jarju S."/>
            <person name="Secka A."/>
            <person name="Antonio M."/>
            <person name="Oren A."/>
            <person name="Chaudhuri R.R."/>
            <person name="La Ragione R."/>
            <person name="Hildebrand F."/>
            <person name="Pallen M.J."/>
        </authorList>
    </citation>
    <scope>NUCLEOTIDE SEQUENCE</scope>
    <source>
        <strain evidence="3">14508</strain>
    </source>
</reference>
<accession>A0A9D1G7L4</accession>
<feature type="domain" description="Metalloprotease TldD/E C-terminal" evidence="2">
    <location>
        <begin position="241"/>
        <end position="450"/>
    </location>
</feature>
<dbReference type="InterPro" id="IPR051463">
    <property type="entry name" value="Peptidase_U62_metallo"/>
</dbReference>
<dbReference type="GO" id="GO:0008237">
    <property type="term" value="F:metallopeptidase activity"/>
    <property type="evidence" value="ECO:0007669"/>
    <property type="project" value="InterPro"/>
</dbReference>
<name>A0A9D1G7L4_9FIRM</name>
<evidence type="ECO:0000313" key="3">
    <source>
        <dbReference type="EMBL" id="HIT16822.1"/>
    </source>
</evidence>
<dbReference type="Proteomes" id="UP000886893">
    <property type="component" value="Unassembled WGS sequence"/>
</dbReference>
<dbReference type="InterPro" id="IPR036059">
    <property type="entry name" value="TldD/PmbA_sf"/>
</dbReference>
<dbReference type="AlphaFoldDB" id="A0A9D1G7L4"/>
<evidence type="ECO:0000313" key="4">
    <source>
        <dbReference type="Proteomes" id="UP000886893"/>
    </source>
</evidence>
<organism evidence="3 4">
    <name type="scientific">Candidatus Caccosoma faecigallinarum</name>
    <dbReference type="NCBI Taxonomy" id="2840720"/>
    <lineage>
        <taxon>Bacteria</taxon>
        <taxon>Bacillati</taxon>
        <taxon>Bacillota</taxon>
        <taxon>Bacillota incertae sedis</taxon>
        <taxon>Candidatus Caccosoma</taxon>
    </lineage>
</organism>
<dbReference type="PANTHER" id="PTHR30624:SF0">
    <property type="entry name" value="METALLOPROTEASE SLR0863"/>
    <property type="match status" value="1"/>
</dbReference>
<dbReference type="Pfam" id="PF19289">
    <property type="entry name" value="PmbA_TldD_3rd"/>
    <property type="match status" value="1"/>
</dbReference>
<gene>
    <name evidence="3" type="ORF">IAD04_00355</name>
</gene>
<dbReference type="GO" id="GO:0006508">
    <property type="term" value="P:proteolysis"/>
    <property type="evidence" value="ECO:0007669"/>
    <property type="project" value="InterPro"/>
</dbReference>